<dbReference type="InterPro" id="IPR003838">
    <property type="entry name" value="ABC3_permease_C"/>
</dbReference>
<evidence type="ECO:0000256" key="2">
    <source>
        <dbReference type="ARBA" id="ARBA00022475"/>
    </source>
</evidence>
<evidence type="ECO:0000313" key="9">
    <source>
        <dbReference type="EMBL" id="TRZ33821.1"/>
    </source>
</evidence>
<keyword evidence="2" id="KW-1003">Cell membrane</keyword>
<feature type="transmembrane region" description="Helical" evidence="7">
    <location>
        <begin position="425"/>
        <end position="446"/>
    </location>
</feature>
<accession>A0A2N8PW13</accession>
<dbReference type="EMBL" id="PDXQ01000001">
    <property type="protein sequence ID" value="TRZ33821.1"/>
    <property type="molecule type" value="Genomic_DNA"/>
</dbReference>
<dbReference type="Proteomes" id="UP000316316">
    <property type="component" value="Unassembled WGS sequence"/>
</dbReference>
<evidence type="ECO:0000256" key="3">
    <source>
        <dbReference type="ARBA" id="ARBA00022692"/>
    </source>
</evidence>
<feature type="transmembrane region" description="Helical" evidence="7">
    <location>
        <begin position="785"/>
        <end position="808"/>
    </location>
</feature>
<feature type="transmembrane region" description="Helical" evidence="7">
    <location>
        <begin position="828"/>
        <end position="850"/>
    </location>
</feature>
<dbReference type="AlphaFoldDB" id="A0A2N8PW13"/>
<keyword evidence="3 7" id="KW-0812">Transmembrane</keyword>
<protein>
    <submittedName>
        <fullName evidence="9">ABC transporter permease</fullName>
    </submittedName>
</protein>
<dbReference type="GeneID" id="69568258"/>
<reference evidence="9 10" key="1">
    <citation type="submission" date="2017-10" db="EMBL/GenBank/DDBJ databases">
        <title>FDA dAtabase for Regulatory Grade micrObial Sequences (FDA-ARGOS): Supporting development and validation of Infectious Disease Dx tests.</title>
        <authorList>
            <person name="Campos J."/>
            <person name="Goldberg B."/>
            <person name="Tallon L.J."/>
            <person name="Sadzewicz L."/>
            <person name="Sengamalay N."/>
            <person name="Ott S."/>
            <person name="Godinez A."/>
            <person name="Nagaraj S."/>
            <person name="Vyas G."/>
            <person name="Aluvathingal J."/>
            <person name="Nadendla S."/>
            <person name="Geyer C."/>
            <person name="Nandy P."/>
            <person name="Hobson J."/>
            <person name="Sichtig H."/>
        </authorList>
    </citation>
    <scope>NUCLEOTIDE SEQUENCE [LARGE SCALE GENOMIC DNA]</scope>
    <source>
        <strain evidence="9 10">FDAARGOS_185</strain>
    </source>
</reference>
<feature type="transmembrane region" description="Helical" evidence="7">
    <location>
        <begin position="296"/>
        <end position="325"/>
    </location>
</feature>
<dbReference type="PANTHER" id="PTHR30572">
    <property type="entry name" value="MEMBRANE COMPONENT OF TRANSPORTER-RELATED"/>
    <property type="match status" value="1"/>
</dbReference>
<evidence type="ECO:0000256" key="5">
    <source>
        <dbReference type="ARBA" id="ARBA00023136"/>
    </source>
</evidence>
<feature type="transmembrane region" description="Helical" evidence="7">
    <location>
        <begin position="253"/>
        <end position="275"/>
    </location>
</feature>
<feature type="domain" description="ABC3 transporter permease C-terminal" evidence="8">
    <location>
        <begin position="741"/>
        <end position="857"/>
    </location>
</feature>
<evidence type="ECO:0000259" key="8">
    <source>
        <dbReference type="Pfam" id="PF02687"/>
    </source>
</evidence>
<comment type="similarity">
    <text evidence="6">Belongs to the ABC-4 integral membrane protein family.</text>
</comment>
<proteinExistence type="inferred from homology"/>
<keyword evidence="4 7" id="KW-1133">Transmembrane helix</keyword>
<gene>
    <name evidence="9" type="ORF">AUF17_06890</name>
</gene>
<dbReference type="GO" id="GO:0022857">
    <property type="term" value="F:transmembrane transporter activity"/>
    <property type="evidence" value="ECO:0007669"/>
    <property type="project" value="TreeGrafter"/>
</dbReference>
<comment type="subcellular location">
    <subcellularLocation>
        <location evidence="1">Cell membrane</location>
        <topology evidence="1">Multi-pass membrane protein</topology>
    </subcellularLocation>
</comment>
<feature type="transmembrane region" description="Helical" evidence="7">
    <location>
        <begin position="735"/>
        <end position="757"/>
    </location>
</feature>
<feature type="transmembrane region" description="Helical" evidence="7">
    <location>
        <begin position="345"/>
        <end position="369"/>
    </location>
</feature>
<dbReference type="GO" id="GO:0005886">
    <property type="term" value="C:plasma membrane"/>
    <property type="evidence" value="ECO:0007669"/>
    <property type="project" value="UniProtKB-SubCell"/>
</dbReference>
<feature type="transmembrane region" description="Helical" evidence="7">
    <location>
        <begin position="26"/>
        <end position="46"/>
    </location>
</feature>
<organism evidence="9 10">
    <name type="scientific">Enterococcus avium</name>
    <name type="common">Streptococcus avium</name>
    <dbReference type="NCBI Taxonomy" id="33945"/>
    <lineage>
        <taxon>Bacteria</taxon>
        <taxon>Bacillati</taxon>
        <taxon>Bacillota</taxon>
        <taxon>Bacilli</taxon>
        <taxon>Lactobacillales</taxon>
        <taxon>Enterococcaceae</taxon>
        <taxon>Enterococcus</taxon>
    </lineage>
</organism>
<evidence type="ECO:0000256" key="4">
    <source>
        <dbReference type="ARBA" id="ARBA00022989"/>
    </source>
</evidence>
<feature type="domain" description="ABC3 transporter permease C-terminal" evidence="8">
    <location>
        <begin position="254"/>
        <end position="373"/>
    </location>
</feature>
<evidence type="ECO:0000256" key="1">
    <source>
        <dbReference type="ARBA" id="ARBA00004651"/>
    </source>
</evidence>
<dbReference type="InterPro" id="IPR050250">
    <property type="entry name" value="Macrolide_Exporter_MacB"/>
</dbReference>
<evidence type="ECO:0000256" key="7">
    <source>
        <dbReference type="SAM" id="Phobius"/>
    </source>
</evidence>
<keyword evidence="5 7" id="KW-0472">Membrane</keyword>
<comment type="caution">
    <text evidence="9">The sequence shown here is derived from an EMBL/GenBank/DDBJ whole genome shotgun (WGS) entry which is preliminary data.</text>
</comment>
<dbReference type="Pfam" id="PF02687">
    <property type="entry name" value="FtsX"/>
    <property type="match status" value="2"/>
</dbReference>
<name>A0A2N8PW13_ENTAV</name>
<dbReference type="RefSeq" id="WP_049221500.1">
    <property type="nucleotide sequence ID" value="NZ_CABGUH010000005.1"/>
</dbReference>
<evidence type="ECO:0000256" key="6">
    <source>
        <dbReference type="ARBA" id="ARBA00038076"/>
    </source>
</evidence>
<sequence>MEKIETRSTLLGLTIRFVKDYRKNSFALIFSLLLSITLIFSILTLLHTNYRVIAKQNLFIYTAIDYEINGLDAEQIYLLKQNPEIQHLGIGKQLGNIQTKDSQRGILRASNSEEILAVAKLLKGRMPKKPQEIVAEKWALLNLGINPILDQEVAVPVSYDNSTNKVVTEKFKLVGIISDQAFHKRAAVVTLYTDLDMKNNYDKDLTASIAFSEGGNKQKLTKIKQQLNLRDKQIRENVWKENTEDLLLLDVQMGALMITICAIVIFGIHRIALMVRKDQFGILRALGLTKKQIRKMILMELSGLTLVCLPIEIVAGYGCSYLVTLLSKDQNIDIYFWGKADQFDLIIPVLPIAICLLCFFLTILIVGYLGANAINAGSVTDTIFGNDSSGKSDLHFFRLTDTSNKSTFYQQLGLKYIFRDVKTSLFIVMSLILASTLFISLFYQAILAKENQQIRKTTSFYNSDYLLTTYDDLDARLGIKPEVFSKIEKIKGIKEIETQSALPVKVIDSGVDRNEQFLKEKDEIVLRNYGFSLTGKLQGEAVYHTKLKGYNSNALKKLKKYLKAGNFDPENLSENEVILAMPTTSTSGPSKGSVGYFKNGEQLMSYQLGQTLTVSYASNFETKSEDYWKMTDNQTDYSQKKMKILAIAYYPYMQEVSLIEQGYPLIIMSDQAYQKIVPRYTYETINVNANAELSNIQKESIEEQLIRLAVINQQVTARSLIAEKEQLYSIYRKEIVYVFGIALVVLLLVIINLINSLKYRIETRKRELYLFKALGLSFKGLEKMIAFETTLFVFVSIAISTAVSIIITKLQYNYSQIYLLGLRFDYPVLPVVGLNFCIFGLCYLISVNLARGLRSSNIIEEFNKLE</sequence>
<evidence type="ECO:0000313" key="10">
    <source>
        <dbReference type="Proteomes" id="UP000316316"/>
    </source>
</evidence>
<dbReference type="PANTHER" id="PTHR30572:SF4">
    <property type="entry name" value="ABC TRANSPORTER PERMEASE YTRF"/>
    <property type="match status" value="1"/>
</dbReference>